<evidence type="ECO:0000313" key="3">
    <source>
        <dbReference type="Proteomes" id="UP001208689"/>
    </source>
</evidence>
<dbReference type="EMBL" id="CP104013">
    <property type="protein sequence ID" value="UYP48232.1"/>
    <property type="molecule type" value="Genomic_DNA"/>
</dbReference>
<proteinExistence type="predicted"/>
<accession>A0ABY6I0X5</accession>
<evidence type="ECO:0000256" key="1">
    <source>
        <dbReference type="SAM" id="Coils"/>
    </source>
</evidence>
<reference evidence="2" key="1">
    <citation type="submission" date="2022-09" db="EMBL/GenBank/DDBJ databases">
        <title>Actin cytoskeleton and complex cell architecture in an #Asgard archaeon.</title>
        <authorList>
            <person name="Ponce Toledo R.I."/>
            <person name="Schleper C."/>
            <person name="Rodrigues Oliveira T."/>
            <person name="Wollweber F."/>
            <person name="Xu J."/>
            <person name="Rittmann S."/>
            <person name="Klingl A."/>
            <person name="Pilhofer M."/>
        </authorList>
    </citation>
    <scope>NUCLEOTIDE SEQUENCE</scope>
    <source>
        <strain evidence="2">B-35</strain>
    </source>
</reference>
<sequence>MSNLFIMDVKSDVTKVLNHLTYNKLKILDPFFTQSIKAVFSTDISMNSILIETQKKSEALRITKKIVSIDSTSIKVYENEGGLSNIENYCVYNISTGFPEEEDLNLVGSINLKNLITHLFSMGQEVVRIGLWDSESDEENYASLVIFSPESVLLENFDYEFEFQDEEEHESEEVLEVDEDLDVEDEIEMDAEIEADDEPLKDDNSVDEVQSLIKDVNIREKKKNEPQEISSLAHAQSLLASLENRYENLQLDYESNNRENARLTQKCKDYEQEIIKITDELKISQDQLQKLQNAINTLINLSQIEK</sequence>
<evidence type="ECO:0000313" key="2">
    <source>
        <dbReference type="EMBL" id="UYP48232.1"/>
    </source>
</evidence>
<keyword evidence="1" id="KW-0175">Coiled coil</keyword>
<protein>
    <submittedName>
        <fullName evidence="2">Uncharacterized protein</fullName>
    </submittedName>
</protein>
<feature type="coiled-coil region" evidence="1">
    <location>
        <begin position="232"/>
        <end position="301"/>
    </location>
</feature>
<name>A0ABY6I0X5_9ARCH</name>
<gene>
    <name evidence="2" type="ORF">NEF87_004517</name>
</gene>
<organism evidence="2 3">
    <name type="scientific">Candidatus Lokiarchaeum ossiferum</name>
    <dbReference type="NCBI Taxonomy" id="2951803"/>
    <lineage>
        <taxon>Archaea</taxon>
        <taxon>Promethearchaeati</taxon>
        <taxon>Promethearchaeota</taxon>
        <taxon>Promethearchaeia</taxon>
        <taxon>Promethearchaeales</taxon>
        <taxon>Promethearchaeaceae</taxon>
        <taxon>Candidatus Lokiarchaeum</taxon>
    </lineage>
</organism>
<dbReference type="Proteomes" id="UP001208689">
    <property type="component" value="Chromosome"/>
</dbReference>
<keyword evidence="3" id="KW-1185">Reference proteome</keyword>